<feature type="domain" description="EAL" evidence="2">
    <location>
        <begin position="31"/>
        <end position="281"/>
    </location>
</feature>
<dbReference type="SMART" id="SM00052">
    <property type="entry name" value="EAL"/>
    <property type="match status" value="1"/>
</dbReference>
<dbReference type="PANTHER" id="PTHR33121:SF79">
    <property type="entry name" value="CYCLIC DI-GMP PHOSPHODIESTERASE PDED-RELATED"/>
    <property type="match status" value="1"/>
</dbReference>
<dbReference type="STRING" id="65735.SAMN04488075_0524"/>
<dbReference type="SUPFAM" id="SSF141868">
    <property type="entry name" value="EAL domain-like"/>
    <property type="match status" value="1"/>
</dbReference>
<dbReference type="CDD" id="cd01948">
    <property type="entry name" value="EAL"/>
    <property type="match status" value="1"/>
</dbReference>
<feature type="compositionally biased region" description="Basic and acidic residues" evidence="1">
    <location>
        <begin position="1"/>
        <end position="15"/>
    </location>
</feature>
<organism evidence="3 4">
    <name type="scientific">Paracoccus alkenifer</name>
    <dbReference type="NCBI Taxonomy" id="65735"/>
    <lineage>
        <taxon>Bacteria</taxon>
        <taxon>Pseudomonadati</taxon>
        <taxon>Pseudomonadota</taxon>
        <taxon>Alphaproteobacteria</taxon>
        <taxon>Rhodobacterales</taxon>
        <taxon>Paracoccaceae</taxon>
        <taxon>Paracoccus</taxon>
    </lineage>
</organism>
<dbReference type="AlphaFoldDB" id="A0A1H6JPG2"/>
<proteinExistence type="predicted"/>
<gene>
    <name evidence="3" type="ORF">SAMN04488075_0524</name>
</gene>
<feature type="region of interest" description="Disordered" evidence="1">
    <location>
        <begin position="1"/>
        <end position="21"/>
    </location>
</feature>
<dbReference type="Proteomes" id="UP000199125">
    <property type="component" value="Unassembled WGS sequence"/>
</dbReference>
<dbReference type="Gene3D" id="3.20.20.450">
    <property type="entry name" value="EAL domain"/>
    <property type="match status" value="1"/>
</dbReference>
<sequence>MDKGTKMRLDSDQLRTGKTGSPLDFAVDHQQRLTMSTVRRAVERGDAVLAYQPVVQAARTDRPAFHEGLIRIIDETGGFVPLRDFMPLAELSELGRQIDCLSLTLGLQALIDEPGLRLSINMSARSIGYPDWLHTLHHGLSRDVTVAERLILEITESSAMGMPAQVHRFMRDLQRLGVSFALDDFGAGYTSFRYLRDFAFDMIKIDGRFIRDIANQPDNQVLAQALMMIARHFDMFTVAEQVETADDAAYLIELGVDCLQGFYFGAPTISPPWRTPNASARR</sequence>
<dbReference type="PANTHER" id="PTHR33121">
    <property type="entry name" value="CYCLIC DI-GMP PHOSPHODIESTERASE PDEF"/>
    <property type="match status" value="1"/>
</dbReference>
<dbReference type="GO" id="GO:0071111">
    <property type="term" value="F:cyclic-guanylate-specific phosphodiesterase activity"/>
    <property type="evidence" value="ECO:0007669"/>
    <property type="project" value="InterPro"/>
</dbReference>
<name>A0A1H6JPG2_9RHOB</name>
<evidence type="ECO:0000313" key="3">
    <source>
        <dbReference type="EMBL" id="SEH64001.1"/>
    </source>
</evidence>
<evidence type="ECO:0000259" key="2">
    <source>
        <dbReference type="PROSITE" id="PS50883"/>
    </source>
</evidence>
<reference evidence="4" key="1">
    <citation type="submission" date="2016-10" db="EMBL/GenBank/DDBJ databases">
        <authorList>
            <person name="Varghese N."/>
            <person name="Submissions S."/>
        </authorList>
    </citation>
    <scope>NUCLEOTIDE SEQUENCE [LARGE SCALE GENOMIC DNA]</scope>
    <source>
        <strain evidence="4">DSM 11593</strain>
    </source>
</reference>
<protein>
    <submittedName>
        <fullName evidence="3">EAL domain, c-di-GMP-specific phosphodiesterase class I (Or its enzymatically inactive variant)</fullName>
    </submittedName>
</protein>
<evidence type="ECO:0000313" key="4">
    <source>
        <dbReference type="Proteomes" id="UP000199125"/>
    </source>
</evidence>
<dbReference type="EMBL" id="FNXG01000001">
    <property type="protein sequence ID" value="SEH64001.1"/>
    <property type="molecule type" value="Genomic_DNA"/>
</dbReference>
<evidence type="ECO:0000256" key="1">
    <source>
        <dbReference type="SAM" id="MobiDB-lite"/>
    </source>
</evidence>
<dbReference type="InterPro" id="IPR050706">
    <property type="entry name" value="Cyclic-di-GMP_PDE-like"/>
</dbReference>
<dbReference type="PROSITE" id="PS50883">
    <property type="entry name" value="EAL"/>
    <property type="match status" value="1"/>
</dbReference>
<keyword evidence="4" id="KW-1185">Reference proteome</keyword>
<dbReference type="InterPro" id="IPR035919">
    <property type="entry name" value="EAL_sf"/>
</dbReference>
<dbReference type="Pfam" id="PF00563">
    <property type="entry name" value="EAL"/>
    <property type="match status" value="1"/>
</dbReference>
<accession>A0A1H6JPG2</accession>
<dbReference type="InterPro" id="IPR001633">
    <property type="entry name" value="EAL_dom"/>
</dbReference>